<reference evidence="6" key="1">
    <citation type="submission" date="2024-05" db="EMBL/GenBank/DDBJ databases">
        <title>Pontimicrobium maritimus sp. nov., isolated form sea water.</title>
        <authorList>
            <person name="Muhammad N."/>
            <person name="Vuong T.Q."/>
            <person name="Han H.L."/>
            <person name="Kim S.-G."/>
        </authorList>
    </citation>
    <scope>NUCLEOTIDE SEQUENCE</scope>
    <source>
        <strain evidence="6">SW4</strain>
    </source>
</reference>
<dbReference type="GO" id="GO:0071949">
    <property type="term" value="F:FAD binding"/>
    <property type="evidence" value="ECO:0007669"/>
    <property type="project" value="InterPro"/>
</dbReference>
<dbReference type="Gene3D" id="3.50.50.60">
    <property type="entry name" value="FAD/NAD(P)-binding domain"/>
    <property type="match status" value="1"/>
</dbReference>
<gene>
    <name evidence="6" type="ORF">ABGB03_11885</name>
</gene>
<evidence type="ECO:0000313" key="6">
    <source>
        <dbReference type="EMBL" id="XBG60556.1"/>
    </source>
</evidence>
<dbReference type="SUPFAM" id="SSF51905">
    <property type="entry name" value="FAD/NAD(P)-binding domain"/>
    <property type="match status" value="1"/>
</dbReference>
<keyword evidence="4" id="KW-0560">Oxidoreductase</keyword>
<accession>A0AAU7BR36</accession>
<dbReference type="AlphaFoldDB" id="A0AAU7BR36"/>
<dbReference type="PRINTS" id="PR00420">
    <property type="entry name" value="RNGMNOXGNASE"/>
</dbReference>
<dbReference type="Pfam" id="PF01494">
    <property type="entry name" value="FAD_binding_3"/>
    <property type="match status" value="1"/>
</dbReference>
<dbReference type="PANTHER" id="PTHR46496:SF1">
    <property type="entry name" value="ZEAXANTHIN EPOXIDASE, CHLOROPLASTIC"/>
    <property type="match status" value="1"/>
</dbReference>
<evidence type="ECO:0000256" key="1">
    <source>
        <dbReference type="ARBA" id="ARBA00001974"/>
    </source>
</evidence>
<feature type="domain" description="FAD-binding" evidence="5">
    <location>
        <begin position="5"/>
        <end position="342"/>
    </location>
</feature>
<name>A0AAU7BR36_9FLAO</name>
<keyword evidence="6" id="KW-0503">Monooxygenase</keyword>
<evidence type="ECO:0000256" key="3">
    <source>
        <dbReference type="ARBA" id="ARBA00022827"/>
    </source>
</evidence>
<comment type="cofactor">
    <cofactor evidence="1">
        <name>FAD</name>
        <dbReference type="ChEBI" id="CHEBI:57692"/>
    </cofactor>
</comment>
<protein>
    <submittedName>
        <fullName evidence="6">FAD-dependent monooxygenase</fullName>
    </submittedName>
</protein>
<proteinExistence type="predicted"/>
<dbReference type="GO" id="GO:0004497">
    <property type="term" value="F:monooxygenase activity"/>
    <property type="evidence" value="ECO:0007669"/>
    <property type="project" value="UniProtKB-KW"/>
</dbReference>
<dbReference type="InterPro" id="IPR036188">
    <property type="entry name" value="FAD/NAD-bd_sf"/>
</dbReference>
<dbReference type="InterPro" id="IPR002938">
    <property type="entry name" value="FAD-bd"/>
</dbReference>
<keyword evidence="3" id="KW-0274">FAD</keyword>
<keyword evidence="2" id="KW-0285">Flavoprotein</keyword>
<evidence type="ECO:0000256" key="4">
    <source>
        <dbReference type="ARBA" id="ARBA00023002"/>
    </source>
</evidence>
<sequence length="390" mass="44296">MKNNISIIGGGIGGLVTALSFDKLNISYKLYERAAQLEAVGAGIWLSPNALQVLEWINPILLKEIQDAGNSFNRILVADHKLNPISDSNQNFVREKFGYTTMAIHRGKLQQILYKYVQQDTIELNKNFAGYSQNSDKSLRVKFTDSSFIDTGSIIGVDGINSKVRKQLFPNSKLRYSGQTCWRGVSDYNIKSELKSVGFTLWGKKLQFGVSKISEGKVYWFAVKLSEPNLTDDKENLKNTLTNMFAEFHPLVNDLIAHTANNNIFRGDLSDLEILNKWNSENICLIGDAAHSMTPDLGQGGAQAIEDAYYLSNFIYNSRNLETAYDTFYKYRKPKVEKLVKQSRLTSKIAITNRFLEIIRNFILKNTPEFYIKKQMVELYTLDKTITNNV</sequence>
<evidence type="ECO:0000259" key="5">
    <source>
        <dbReference type="Pfam" id="PF01494"/>
    </source>
</evidence>
<dbReference type="EMBL" id="CP157199">
    <property type="protein sequence ID" value="XBG60556.1"/>
    <property type="molecule type" value="Genomic_DNA"/>
</dbReference>
<dbReference type="PANTHER" id="PTHR46496">
    <property type="match status" value="1"/>
</dbReference>
<evidence type="ECO:0000256" key="2">
    <source>
        <dbReference type="ARBA" id="ARBA00022630"/>
    </source>
</evidence>
<dbReference type="RefSeq" id="WP_347922786.1">
    <property type="nucleotide sequence ID" value="NZ_CP157199.1"/>
</dbReference>
<organism evidence="6">
    <name type="scientific">Pontimicrobium sp. SW4</name>
    <dbReference type="NCBI Taxonomy" id="3153519"/>
    <lineage>
        <taxon>Bacteria</taxon>
        <taxon>Pseudomonadati</taxon>
        <taxon>Bacteroidota</taxon>
        <taxon>Flavobacteriia</taxon>
        <taxon>Flavobacteriales</taxon>
        <taxon>Flavobacteriaceae</taxon>
        <taxon>Pontimicrobium</taxon>
    </lineage>
</organism>